<dbReference type="InterPro" id="IPR006879">
    <property type="entry name" value="YdjC-like"/>
</dbReference>
<dbReference type="AlphaFoldDB" id="A0A069AJQ2"/>
<keyword evidence="2" id="KW-0479">Metal-binding</keyword>
<dbReference type="Pfam" id="PF04794">
    <property type="entry name" value="YdjC"/>
    <property type="match status" value="1"/>
</dbReference>
<evidence type="ECO:0000313" key="8">
    <source>
        <dbReference type="EMBL" id="CDS94861.1"/>
    </source>
</evidence>
<sequence>MTKIIINADDFGYCEAVNYGIISAHNNGIVRSTSMMANMPGVEHGVGLLKENKTLNCGVHMTLSCGRPLLSNLKTIVDKDGFFIRRITDEIIEKMDCDEIYRELCAQIDRVKGLGIDISHLDSHHHIHTLVSLKSVIEKIVTKYNLPIRGGFEYNLEYSKVVPLIDSFYKENVSEEYFIKNIDEIMKYDVVDIMSHPAFLDDYILNSTSYAIDRTKEHKILTSKKVKEFLEKNGLVISSYRDI</sequence>
<evidence type="ECO:0000313" key="6">
    <source>
        <dbReference type="EMBL" id="CDS88682.1"/>
    </source>
</evidence>
<evidence type="ECO:0000256" key="5">
    <source>
        <dbReference type="ARBA" id="ARBA00023277"/>
    </source>
</evidence>
<dbReference type="GO" id="GO:0000272">
    <property type="term" value="P:polysaccharide catabolic process"/>
    <property type="evidence" value="ECO:0007669"/>
    <property type="project" value="InterPro"/>
</dbReference>
<dbReference type="EMBL" id="LK932849">
    <property type="protein sequence ID" value="CDS94861.1"/>
    <property type="molecule type" value="Genomic_DNA"/>
</dbReference>
<evidence type="ECO:0000256" key="3">
    <source>
        <dbReference type="ARBA" id="ARBA00022801"/>
    </source>
</evidence>
<reference evidence="8" key="1">
    <citation type="submission" date="2014-07" db="EMBL/GenBank/DDBJ databases">
        <authorList>
            <person name="Monot Marc"/>
        </authorList>
    </citation>
    <scope>NUCLEOTIDE SEQUENCE</scope>
    <source>
        <strain evidence="8">7032989</strain>
        <strain evidence="7">7032994</strain>
    </source>
</reference>
<dbReference type="GO" id="GO:0046872">
    <property type="term" value="F:metal ion binding"/>
    <property type="evidence" value="ECO:0007669"/>
    <property type="project" value="UniProtKB-KW"/>
</dbReference>
<organism evidence="8">
    <name type="scientific">Clostridioides difficile</name>
    <name type="common">Peptoclostridium difficile</name>
    <dbReference type="NCBI Taxonomy" id="1496"/>
    <lineage>
        <taxon>Bacteria</taxon>
        <taxon>Bacillati</taxon>
        <taxon>Bacillota</taxon>
        <taxon>Clostridia</taxon>
        <taxon>Peptostreptococcales</taxon>
        <taxon>Peptostreptococcaceae</taxon>
        <taxon>Clostridioides</taxon>
    </lineage>
</organism>
<keyword evidence="3" id="KW-0378">Hydrolase</keyword>
<name>A0A069AJQ2_CLODI</name>
<keyword evidence="4" id="KW-0460">Magnesium</keyword>
<dbReference type="RefSeq" id="WP_016728963.1">
    <property type="nucleotide sequence ID" value="NZ_BAABSG010000003.1"/>
</dbReference>
<dbReference type="InterPro" id="IPR011330">
    <property type="entry name" value="Glyco_hydro/deAcase_b/a-brl"/>
</dbReference>
<accession>A0A069AJQ2</accession>
<dbReference type="GO" id="GO:0019213">
    <property type="term" value="F:deacetylase activity"/>
    <property type="evidence" value="ECO:0007669"/>
    <property type="project" value="TreeGrafter"/>
</dbReference>
<evidence type="ECO:0000256" key="4">
    <source>
        <dbReference type="ARBA" id="ARBA00022842"/>
    </source>
</evidence>
<protein>
    <submittedName>
        <fullName evidence="8">Putative cellobiose-phosphate degrading protein</fullName>
    </submittedName>
</protein>
<dbReference type="GO" id="GO:0016811">
    <property type="term" value="F:hydrolase activity, acting on carbon-nitrogen (but not peptide) bonds, in linear amides"/>
    <property type="evidence" value="ECO:0007669"/>
    <property type="project" value="InterPro"/>
</dbReference>
<gene>
    <name evidence="8" type="primary">celG</name>
    <name evidence="8" type="ORF">BN1095_20099</name>
    <name evidence="6" type="ORF">BN1096_700103</name>
    <name evidence="7" type="ORF">BN1097_710104</name>
</gene>
<dbReference type="InterPro" id="IPR022948">
    <property type="entry name" value="COD_ChbG_bac"/>
</dbReference>
<evidence type="ECO:0000256" key="1">
    <source>
        <dbReference type="ARBA" id="ARBA00001946"/>
    </source>
</evidence>
<dbReference type="EMBL" id="LK932525">
    <property type="protein sequence ID" value="CDS88682.1"/>
    <property type="molecule type" value="Genomic_DNA"/>
</dbReference>
<dbReference type="CDD" id="cd10803">
    <property type="entry name" value="YdjC_EF3048_like"/>
    <property type="match status" value="1"/>
</dbReference>
<dbReference type="NCBIfam" id="NF002559">
    <property type="entry name" value="PRK02134.1"/>
    <property type="match status" value="1"/>
</dbReference>
<dbReference type="SUPFAM" id="SSF88713">
    <property type="entry name" value="Glycoside hydrolase/deacetylase"/>
    <property type="match status" value="1"/>
</dbReference>
<dbReference type="PATRIC" id="fig|1496.854.peg.1481"/>
<evidence type="ECO:0000256" key="2">
    <source>
        <dbReference type="ARBA" id="ARBA00022723"/>
    </source>
</evidence>
<dbReference type="PANTHER" id="PTHR31609:SF1">
    <property type="entry name" value="CARBOHYDRATE DEACETYLASE"/>
    <property type="match status" value="1"/>
</dbReference>
<evidence type="ECO:0000313" key="7">
    <source>
        <dbReference type="EMBL" id="CDS89289.1"/>
    </source>
</evidence>
<dbReference type="Gene3D" id="3.20.20.370">
    <property type="entry name" value="Glycoside hydrolase/deacetylase"/>
    <property type="match status" value="1"/>
</dbReference>
<comment type="cofactor">
    <cofactor evidence="1">
        <name>Mg(2+)</name>
        <dbReference type="ChEBI" id="CHEBI:18420"/>
    </cofactor>
</comment>
<dbReference type="EMBL" id="LK932411">
    <property type="protein sequence ID" value="CDS89289.1"/>
    <property type="molecule type" value="Genomic_DNA"/>
</dbReference>
<proteinExistence type="predicted"/>
<keyword evidence="5" id="KW-0119">Carbohydrate metabolism</keyword>
<dbReference type="PANTHER" id="PTHR31609">
    <property type="entry name" value="YDJC DEACETYLASE FAMILY MEMBER"/>
    <property type="match status" value="1"/>
</dbReference>